<gene>
    <name evidence="2" type="ORF">BST96_06825</name>
</gene>
<dbReference type="GO" id="GO:0043565">
    <property type="term" value="F:sequence-specific DNA binding"/>
    <property type="evidence" value="ECO:0007669"/>
    <property type="project" value="TreeGrafter"/>
</dbReference>
<dbReference type="SMART" id="SM01321">
    <property type="entry name" value="Y1_Tnp"/>
    <property type="match status" value="1"/>
</dbReference>
<dbReference type="OrthoDB" id="9794403at2"/>
<evidence type="ECO:0000259" key="1">
    <source>
        <dbReference type="SMART" id="SM01321"/>
    </source>
</evidence>
<evidence type="ECO:0000313" key="2">
    <source>
        <dbReference type="EMBL" id="ARN73852.1"/>
    </source>
</evidence>
<dbReference type="Pfam" id="PF01797">
    <property type="entry name" value="Y1_Tnp"/>
    <property type="match status" value="1"/>
</dbReference>
<keyword evidence="3" id="KW-1185">Reference proteome</keyword>
<proteinExistence type="predicted"/>
<dbReference type="NCBIfam" id="NF047646">
    <property type="entry name" value="REP_Tyr_transpos"/>
    <property type="match status" value="1"/>
</dbReference>
<feature type="domain" description="Transposase IS200-like" evidence="1">
    <location>
        <begin position="9"/>
        <end position="127"/>
    </location>
</feature>
<dbReference type="PANTHER" id="PTHR36966:SF1">
    <property type="entry name" value="REP-ASSOCIATED TYROSINE TRANSPOSASE"/>
    <property type="match status" value="1"/>
</dbReference>
<sequence>MSQYRRSYQKNGCYFFTVVTHHRMPLFSDPDNVDLLRHAFKKVKTRYPFTLESIVILPDHLHCIWVLPDGDSDYSVRWRLIKTEVSKRIAASVNTRGEKLIWQRRFWEHTIRDENDWRRHMDYIFYNPVKHGLCKRPGDWPYSSFTHAVKKGWYKQSWGAEQPESIAGVNYE</sequence>
<dbReference type="STRING" id="716816.BST96_06825"/>
<organism evidence="2 3">
    <name type="scientific">Oceanicoccus sagamiensis</name>
    <dbReference type="NCBI Taxonomy" id="716816"/>
    <lineage>
        <taxon>Bacteria</taxon>
        <taxon>Pseudomonadati</taxon>
        <taxon>Pseudomonadota</taxon>
        <taxon>Gammaproteobacteria</taxon>
        <taxon>Cellvibrionales</taxon>
        <taxon>Spongiibacteraceae</taxon>
        <taxon>Oceanicoccus</taxon>
    </lineage>
</organism>
<dbReference type="RefSeq" id="WP_085757972.1">
    <property type="nucleotide sequence ID" value="NZ_CP019343.1"/>
</dbReference>
<dbReference type="InterPro" id="IPR052715">
    <property type="entry name" value="RAYT_transposase"/>
</dbReference>
<dbReference type="InterPro" id="IPR036515">
    <property type="entry name" value="Transposase_17_sf"/>
</dbReference>
<dbReference type="Proteomes" id="UP000193450">
    <property type="component" value="Chromosome"/>
</dbReference>
<evidence type="ECO:0000313" key="3">
    <source>
        <dbReference type="Proteomes" id="UP000193450"/>
    </source>
</evidence>
<protein>
    <submittedName>
        <fullName evidence="2">Transposase</fullName>
    </submittedName>
</protein>
<name>A0A1X9NBN6_9GAMM</name>
<dbReference type="InterPro" id="IPR002686">
    <property type="entry name" value="Transposase_17"/>
</dbReference>
<accession>A0A1X9NBN6</accession>
<dbReference type="Gene3D" id="3.30.70.1290">
    <property type="entry name" value="Transposase IS200-like"/>
    <property type="match status" value="1"/>
</dbReference>
<dbReference type="EMBL" id="CP019343">
    <property type="protein sequence ID" value="ARN73852.1"/>
    <property type="molecule type" value="Genomic_DNA"/>
</dbReference>
<dbReference type="AlphaFoldDB" id="A0A1X9NBN6"/>
<reference evidence="2 3" key="1">
    <citation type="submission" date="2016-11" db="EMBL/GenBank/DDBJ databases">
        <title>Trade-off between light-utilization and light-protection in marine flavobacteria.</title>
        <authorList>
            <person name="Kumagai Y."/>
        </authorList>
    </citation>
    <scope>NUCLEOTIDE SEQUENCE [LARGE SCALE GENOMIC DNA]</scope>
    <source>
        <strain evidence="2 3">NBRC 107125</strain>
    </source>
</reference>
<dbReference type="KEGG" id="osg:BST96_06825"/>
<dbReference type="GO" id="GO:0006313">
    <property type="term" value="P:DNA transposition"/>
    <property type="evidence" value="ECO:0007669"/>
    <property type="project" value="InterPro"/>
</dbReference>
<dbReference type="PANTHER" id="PTHR36966">
    <property type="entry name" value="REP-ASSOCIATED TYROSINE TRANSPOSASE"/>
    <property type="match status" value="1"/>
</dbReference>
<dbReference type="GO" id="GO:0004803">
    <property type="term" value="F:transposase activity"/>
    <property type="evidence" value="ECO:0007669"/>
    <property type="project" value="InterPro"/>
</dbReference>
<dbReference type="SUPFAM" id="SSF143422">
    <property type="entry name" value="Transposase IS200-like"/>
    <property type="match status" value="1"/>
</dbReference>